<dbReference type="Pfam" id="PF04262">
    <property type="entry name" value="Glu_cys_ligase"/>
    <property type="match status" value="1"/>
</dbReference>
<feature type="domain" description="Glutamate--cysteine ligase" evidence="10">
    <location>
        <begin position="14"/>
        <end position="358"/>
    </location>
</feature>
<keyword evidence="12" id="KW-1185">Reference proteome</keyword>
<dbReference type="InterPro" id="IPR014746">
    <property type="entry name" value="Gln_synth/guanido_kin_cat_dom"/>
</dbReference>
<evidence type="ECO:0000313" key="11">
    <source>
        <dbReference type="EMBL" id="NNU42276.1"/>
    </source>
</evidence>
<keyword evidence="3 8" id="KW-0436">Ligase</keyword>
<dbReference type="InterPro" id="IPR006334">
    <property type="entry name" value="Glut_cys_ligase"/>
</dbReference>
<evidence type="ECO:0000259" key="10">
    <source>
        <dbReference type="Pfam" id="PF04262"/>
    </source>
</evidence>
<evidence type="ECO:0000256" key="7">
    <source>
        <dbReference type="ARBA" id="ARBA00048819"/>
    </source>
</evidence>
<reference evidence="11 12" key="2">
    <citation type="submission" date="2020-06" db="EMBL/GenBank/DDBJ databases">
        <title>Ramlibacter rhizophilus sp. nov., isolated from rhizosphere soil of national flower Mugunghwa from South Korea.</title>
        <authorList>
            <person name="Zheng-Fei Y."/>
            <person name="Huan T."/>
        </authorList>
    </citation>
    <scope>NUCLEOTIDE SEQUENCE [LARGE SCALE GENOMIC DNA]</scope>
    <source>
        <strain evidence="11 12">B156</strain>
    </source>
</reference>
<evidence type="ECO:0000256" key="1">
    <source>
        <dbReference type="ARBA" id="ARBA00005006"/>
    </source>
</evidence>
<evidence type="ECO:0000256" key="3">
    <source>
        <dbReference type="ARBA" id="ARBA00022598"/>
    </source>
</evidence>
<keyword evidence="4 8" id="KW-0317">Glutathione biosynthesis</keyword>
<dbReference type="GO" id="GO:0005829">
    <property type="term" value="C:cytosol"/>
    <property type="evidence" value="ECO:0007669"/>
    <property type="project" value="TreeGrafter"/>
</dbReference>
<dbReference type="GO" id="GO:0004357">
    <property type="term" value="F:glutamate-cysteine ligase activity"/>
    <property type="evidence" value="ECO:0007669"/>
    <property type="project" value="UniProtKB-UniRule"/>
</dbReference>
<dbReference type="NCBIfam" id="TIGR01434">
    <property type="entry name" value="glu_cys_ligase"/>
    <property type="match status" value="1"/>
</dbReference>
<evidence type="ECO:0000256" key="9">
    <source>
        <dbReference type="RuleBase" id="RU004391"/>
    </source>
</evidence>
<comment type="pathway">
    <text evidence="1 8 9">Sulfur metabolism; glutathione biosynthesis; glutathione from L-cysteine and L-glutamate: step 1/2.</text>
</comment>
<dbReference type="SUPFAM" id="SSF55931">
    <property type="entry name" value="Glutamine synthetase/guanido kinase"/>
    <property type="match status" value="1"/>
</dbReference>
<evidence type="ECO:0000313" key="12">
    <source>
        <dbReference type="Proteomes" id="UP000552954"/>
    </source>
</evidence>
<gene>
    <name evidence="8" type="primary">gshA</name>
    <name evidence="11" type="ORF">HK415_02565</name>
</gene>
<sequence>MSNLQEALSMLAPARLQGIRRGIEKESLRATSTGALAMTPHPTALGSALTHPNITTDYSESQLELITGVHASVEQCLEELTQVHQFTYRALGEELMWVGSMPCILPADENIPIGRYGSSNVGRAKSVYRMGLAHRYGRRMQTISGIHYNWSLPGVTDAQYFGLIRNFRRHAFLLLYLFGASPAACSTFVAGRKHELQALTPGTVYMPYGTSLRMGRLGYQSEAQASLAVSYNSLDGYAASLHEALTKPYPAYEKVGITNPGGEYNQLATTLLQIENEFYGTIRPKRVIRPGERPLHALRERGVEYVEVRLMDLDPFVPVGIKAQTIRFLDVFLLHCLLAGSPEDTPQEIAALGRNQHRTAAFGRDPAVMLERDGREVKLTQWGAEIVAQCGPIAAMLDSVHNTTDYGDALRAADALLQNPDMLPSARVLSAMARDHGNSFAAFTLAQSELAKGKLLKLPWTGGLQSRMEAIAKQSVEDQAAVEKADTLPFEQYRQQYISPERLGLTQQAVAPALATV</sequence>
<dbReference type="Proteomes" id="UP000552954">
    <property type="component" value="Unassembled WGS sequence"/>
</dbReference>
<dbReference type="InterPro" id="IPR007370">
    <property type="entry name" value="Glu_cys_ligase"/>
</dbReference>
<dbReference type="Gene3D" id="3.30.590.20">
    <property type="match status" value="1"/>
</dbReference>
<dbReference type="EC" id="6.3.2.2" evidence="8"/>
<comment type="catalytic activity">
    <reaction evidence="7 8 9">
        <text>L-cysteine + L-glutamate + ATP = gamma-L-glutamyl-L-cysteine + ADP + phosphate + H(+)</text>
        <dbReference type="Rhea" id="RHEA:13285"/>
        <dbReference type="ChEBI" id="CHEBI:15378"/>
        <dbReference type="ChEBI" id="CHEBI:29985"/>
        <dbReference type="ChEBI" id="CHEBI:30616"/>
        <dbReference type="ChEBI" id="CHEBI:35235"/>
        <dbReference type="ChEBI" id="CHEBI:43474"/>
        <dbReference type="ChEBI" id="CHEBI:58173"/>
        <dbReference type="ChEBI" id="CHEBI:456216"/>
        <dbReference type="EC" id="6.3.2.2"/>
    </reaction>
</comment>
<dbReference type="GO" id="GO:0006750">
    <property type="term" value="P:glutathione biosynthetic process"/>
    <property type="evidence" value="ECO:0007669"/>
    <property type="project" value="UniProtKB-UniRule"/>
</dbReference>
<dbReference type="GO" id="GO:0046872">
    <property type="term" value="F:metal ion binding"/>
    <property type="evidence" value="ECO:0007669"/>
    <property type="project" value="TreeGrafter"/>
</dbReference>
<accession>A0A849K9U7</accession>
<dbReference type="PANTHER" id="PTHR38761:SF1">
    <property type="entry name" value="GLUTAMATE--CYSTEINE LIGASE"/>
    <property type="match status" value="1"/>
</dbReference>
<dbReference type="HAMAP" id="MF_00578">
    <property type="entry name" value="Glu_cys_ligase"/>
    <property type="match status" value="1"/>
</dbReference>
<keyword evidence="5 8" id="KW-0547">Nucleotide-binding</keyword>
<evidence type="ECO:0000256" key="5">
    <source>
        <dbReference type="ARBA" id="ARBA00022741"/>
    </source>
</evidence>
<keyword evidence="6 8" id="KW-0067">ATP-binding</keyword>
<evidence type="ECO:0000256" key="2">
    <source>
        <dbReference type="ARBA" id="ARBA00008772"/>
    </source>
</evidence>
<dbReference type="RefSeq" id="WP_171556651.1">
    <property type="nucleotide sequence ID" value="NZ_JABFCS010000001.1"/>
</dbReference>
<dbReference type="PANTHER" id="PTHR38761">
    <property type="entry name" value="GLUTAMATE--CYSTEINE LIGASE"/>
    <property type="match status" value="1"/>
</dbReference>
<dbReference type="UniPathway" id="UPA00142">
    <property type="reaction ID" value="UER00209"/>
</dbReference>
<organism evidence="11 12">
    <name type="scientific">Ramlibacter montanisoli</name>
    <dbReference type="NCBI Taxonomy" id="2732512"/>
    <lineage>
        <taxon>Bacteria</taxon>
        <taxon>Pseudomonadati</taxon>
        <taxon>Pseudomonadota</taxon>
        <taxon>Betaproteobacteria</taxon>
        <taxon>Burkholderiales</taxon>
        <taxon>Comamonadaceae</taxon>
        <taxon>Ramlibacter</taxon>
    </lineage>
</organism>
<evidence type="ECO:0000256" key="6">
    <source>
        <dbReference type="ARBA" id="ARBA00022840"/>
    </source>
</evidence>
<dbReference type="AlphaFoldDB" id="A0A849K9U7"/>
<dbReference type="GO" id="GO:0005524">
    <property type="term" value="F:ATP binding"/>
    <property type="evidence" value="ECO:0007669"/>
    <property type="project" value="UniProtKB-KW"/>
</dbReference>
<reference evidence="11 12" key="1">
    <citation type="submission" date="2020-05" db="EMBL/GenBank/DDBJ databases">
        <authorList>
            <person name="Khan S.A."/>
            <person name="Jeon C.O."/>
            <person name="Chun B.H."/>
        </authorList>
    </citation>
    <scope>NUCLEOTIDE SEQUENCE [LARGE SCALE GENOMIC DNA]</scope>
    <source>
        <strain evidence="11 12">B156</strain>
    </source>
</reference>
<proteinExistence type="inferred from homology"/>
<evidence type="ECO:0000256" key="4">
    <source>
        <dbReference type="ARBA" id="ARBA00022684"/>
    </source>
</evidence>
<protein>
    <recommendedName>
        <fullName evidence="8">Glutamate--cysteine ligase</fullName>
        <ecNumber evidence="8">6.3.2.2</ecNumber>
    </recommendedName>
    <alternativeName>
        <fullName evidence="8">Gamma-ECS</fullName>
        <shortName evidence="8">GCS</shortName>
    </alternativeName>
    <alternativeName>
        <fullName evidence="8">Gamma-glutamylcysteine synthetase</fullName>
    </alternativeName>
</protein>
<comment type="similarity">
    <text evidence="2 8">Belongs to the glutamate--cysteine ligase type 1 family. Type 1 subfamily.</text>
</comment>
<evidence type="ECO:0000256" key="8">
    <source>
        <dbReference type="HAMAP-Rule" id="MF_00578"/>
    </source>
</evidence>
<name>A0A849K9U7_9BURK</name>
<dbReference type="EMBL" id="JABFCS010000001">
    <property type="protein sequence ID" value="NNU42276.1"/>
    <property type="molecule type" value="Genomic_DNA"/>
</dbReference>
<comment type="caution">
    <text evidence="11">The sequence shown here is derived from an EMBL/GenBank/DDBJ whole genome shotgun (WGS) entry which is preliminary data.</text>
</comment>